<keyword evidence="1" id="KW-1133">Transmembrane helix</keyword>
<accession>A0ABQ4UTJ6</accession>
<sequence length="145" mass="14699">MAMHVPAIAAPATASRPRVGPRTLLLVATLLASAGVLAIDAGAATVPVEADLARILRFMAALKLALAACALTASWWRLARPAAGWRGTAYVVGPPLSVGGALVMLSLAHPGLAALGVHAGLLAVLAASLTDKDFFPDRPPARVRG</sequence>
<protein>
    <submittedName>
        <fullName evidence="2">Uncharacterized protein</fullName>
    </submittedName>
</protein>
<keyword evidence="1" id="KW-0812">Transmembrane</keyword>
<feature type="transmembrane region" description="Helical" evidence="1">
    <location>
        <begin position="54"/>
        <end position="76"/>
    </location>
</feature>
<feature type="transmembrane region" description="Helical" evidence="1">
    <location>
        <begin position="88"/>
        <end position="105"/>
    </location>
</feature>
<comment type="caution">
    <text evidence="2">The sequence shown here is derived from an EMBL/GenBank/DDBJ whole genome shotgun (WGS) entry which is preliminary data.</text>
</comment>
<dbReference type="Proteomes" id="UP001055093">
    <property type="component" value="Unassembled WGS sequence"/>
</dbReference>
<keyword evidence="1" id="KW-0472">Membrane</keyword>
<reference evidence="2" key="2">
    <citation type="submission" date="2021-08" db="EMBL/GenBank/DDBJ databases">
        <authorList>
            <person name="Tani A."/>
            <person name="Ola A."/>
            <person name="Ogura Y."/>
            <person name="Katsura K."/>
            <person name="Hayashi T."/>
        </authorList>
    </citation>
    <scope>NUCLEOTIDE SEQUENCE</scope>
    <source>
        <strain evidence="2">DSM 14458</strain>
    </source>
</reference>
<gene>
    <name evidence="2" type="ORF">BGCPKDLD_1282</name>
</gene>
<organism evidence="2 3">
    <name type="scientific">Methylorubrum suomiense</name>
    <dbReference type="NCBI Taxonomy" id="144191"/>
    <lineage>
        <taxon>Bacteria</taxon>
        <taxon>Pseudomonadati</taxon>
        <taxon>Pseudomonadota</taxon>
        <taxon>Alphaproteobacteria</taxon>
        <taxon>Hyphomicrobiales</taxon>
        <taxon>Methylobacteriaceae</taxon>
        <taxon>Methylorubrum</taxon>
    </lineage>
</organism>
<dbReference type="EMBL" id="BPRE01000003">
    <property type="protein sequence ID" value="GJE74709.1"/>
    <property type="molecule type" value="Genomic_DNA"/>
</dbReference>
<name>A0ABQ4UTJ6_9HYPH</name>
<evidence type="ECO:0000313" key="2">
    <source>
        <dbReference type="EMBL" id="GJE74709.1"/>
    </source>
</evidence>
<evidence type="ECO:0000313" key="3">
    <source>
        <dbReference type="Proteomes" id="UP001055093"/>
    </source>
</evidence>
<reference evidence="2" key="1">
    <citation type="journal article" date="2021" name="Front. Microbiol.">
        <title>Comprehensive Comparative Genomics and Phenotyping of Methylobacterium Species.</title>
        <authorList>
            <person name="Alessa O."/>
            <person name="Ogura Y."/>
            <person name="Fujitani Y."/>
            <person name="Takami H."/>
            <person name="Hayashi T."/>
            <person name="Sahin N."/>
            <person name="Tani A."/>
        </authorList>
    </citation>
    <scope>NUCLEOTIDE SEQUENCE</scope>
    <source>
        <strain evidence="2">DSM 14458</strain>
    </source>
</reference>
<evidence type="ECO:0000256" key="1">
    <source>
        <dbReference type="SAM" id="Phobius"/>
    </source>
</evidence>
<dbReference type="RefSeq" id="WP_137831027.1">
    <property type="nucleotide sequence ID" value="NZ_BPRE01000003.1"/>
</dbReference>
<keyword evidence="3" id="KW-1185">Reference proteome</keyword>
<proteinExistence type="predicted"/>